<proteinExistence type="predicted"/>
<feature type="coiled-coil region" evidence="3">
    <location>
        <begin position="566"/>
        <end position="661"/>
    </location>
</feature>
<sequence>VGQVSACFAKAFQRVPKSMITSVTSSDLGPATVSDKEHVEVYVFEVSMEIKEEDGRGGFSAVPKDRSYFKLRVNLEKQLCLTVQQVSENERELEVERCFGVLVSPGRNVKHSDMQLLEMVSMGSGTGDKQCYVISGHWDPADPAFEALNVETPRDGRIYITVAVDLVIRGIQEPVRFLIETPVKVFPQGERFWYFSRRPLIQQFYLNLKEVPSNDVNTMHYEVQSIETSGELDRNRLNLTLNLASLIRSPSITSIDIDTLTPKEEAVSDGDEPLLSGTGEVSKDCSEMELESWADVLARWTSTKQRPRQLASLVRGGIPEALRGEVWQRLAGSENDTAMMDTYRILITKDSNCENVIQRDINRTFPAHDFFKEAGGLGQDSLYRISKAYAVHDSEVGYCQGLSFLAATLLLHMPEEQAFCILVKLMYDYGLRDLYKDGFENLYMRLYQLNRLMEEQLPQLWHHFSDKGVESHMFASQWFLTLFTARFPLYFVFHIIDVFLLQGVDTLFQVALALLTMCKKDLLQLDFESILKYFRVTLPKKCRTEEVARQLMKLATSLKVKKLKKYEQEFIALKEAQDNADQYTNELDRLKSTLLRTEEEKKRLEDEVTQVKDMLKREVQKAENESNRNTQLLAAKYVRICQRLDDEQVAAKAALNELRSQVAGCKQCRTLLGERNSTENVENQVIPNNKSTDPQLSRAQERIRELELELAQTKLAHVEAECRNQDLVHQLHAAVSELQTARNSWPPWLHKTLSSIKEVANKKELTGGGGALATVTRRDLTAGGAPTKPLPQK</sequence>
<dbReference type="Pfam" id="PF12473">
    <property type="entry name" value="DUF3694"/>
    <property type="match status" value="1"/>
</dbReference>
<feature type="non-terminal residue" evidence="5">
    <location>
        <position position="1"/>
    </location>
</feature>
<dbReference type="Gene3D" id="1.10.472.80">
    <property type="entry name" value="Ypt/Rab-GAP domain of gyp1p, domain 3"/>
    <property type="match status" value="1"/>
</dbReference>
<keyword evidence="2 3" id="KW-0175">Coiled coil</keyword>
<comment type="caution">
    <text evidence="5">The sequence shown here is derived from an EMBL/GenBank/DDBJ whole genome shotgun (WGS) entry which is preliminary data.</text>
</comment>
<dbReference type="AlphaFoldDB" id="A0AAD7Z4H4"/>
<reference evidence="5" key="2">
    <citation type="submission" date="2023-05" db="EMBL/GenBank/DDBJ databases">
        <authorList>
            <person name="Fouks B."/>
        </authorList>
    </citation>
    <scope>NUCLEOTIDE SEQUENCE</scope>
    <source>
        <strain evidence="5">Stay&amp;Tobe</strain>
        <tissue evidence="5">Testes</tissue>
    </source>
</reference>
<dbReference type="InterPro" id="IPR035969">
    <property type="entry name" value="Rab-GAP_TBC_sf"/>
</dbReference>
<dbReference type="SMART" id="SM00164">
    <property type="entry name" value="TBC"/>
    <property type="match status" value="1"/>
</dbReference>
<dbReference type="Proteomes" id="UP001233999">
    <property type="component" value="Unassembled WGS sequence"/>
</dbReference>
<dbReference type="InterPro" id="IPR022164">
    <property type="entry name" value="Kinesin-like"/>
</dbReference>
<protein>
    <recommendedName>
        <fullName evidence="4">Rab-GAP TBC domain-containing protein</fullName>
    </recommendedName>
</protein>
<dbReference type="GO" id="GO:0031267">
    <property type="term" value="F:small GTPase binding"/>
    <property type="evidence" value="ECO:0007669"/>
    <property type="project" value="TreeGrafter"/>
</dbReference>
<dbReference type="FunFam" id="1.10.8.270:FF:000001">
    <property type="entry name" value="TBC1 domain family member 1"/>
    <property type="match status" value="1"/>
</dbReference>
<dbReference type="Gene3D" id="1.10.10.750">
    <property type="entry name" value="Ypt/Rab-GAP domain of gyp1p, domain 1"/>
    <property type="match status" value="1"/>
</dbReference>
<evidence type="ECO:0000256" key="1">
    <source>
        <dbReference type="ARBA" id="ARBA00022468"/>
    </source>
</evidence>
<dbReference type="GO" id="GO:0005096">
    <property type="term" value="F:GTPase activator activity"/>
    <property type="evidence" value="ECO:0007669"/>
    <property type="project" value="UniProtKB-KW"/>
</dbReference>
<dbReference type="InterPro" id="IPR050302">
    <property type="entry name" value="Rab_GAP_TBC_domain"/>
</dbReference>
<accession>A0AAD7Z4H4</accession>
<dbReference type="FunFam" id="1.10.472.80:FF:000027">
    <property type="entry name" value="GTPase activating protein (Evi5)"/>
    <property type="match status" value="1"/>
</dbReference>
<name>A0AAD7Z4H4_DIPPU</name>
<keyword evidence="6" id="KW-1185">Reference proteome</keyword>
<feature type="domain" description="Rab-GAP TBC" evidence="4">
    <location>
        <begin position="317"/>
        <end position="503"/>
    </location>
</feature>
<dbReference type="FunFam" id="1.10.10.750:FF:000003">
    <property type="entry name" value="GTPase activating protein (Evi5)"/>
    <property type="match status" value="1"/>
</dbReference>
<organism evidence="5 6">
    <name type="scientific">Diploptera punctata</name>
    <name type="common">Pacific beetle cockroach</name>
    <dbReference type="NCBI Taxonomy" id="6984"/>
    <lineage>
        <taxon>Eukaryota</taxon>
        <taxon>Metazoa</taxon>
        <taxon>Ecdysozoa</taxon>
        <taxon>Arthropoda</taxon>
        <taxon>Hexapoda</taxon>
        <taxon>Insecta</taxon>
        <taxon>Pterygota</taxon>
        <taxon>Neoptera</taxon>
        <taxon>Polyneoptera</taxon>
        <taxon>Dictyoptera</taxon>
        <taxon>Blattodea</taxon>
        <taxon>Blaberoidea</taxon>
        <taxon>Blaberidae</taxon>
        <taxon>Diplopterinae</taxon>
        <taxon>Diploptera</taxon>
    </lineage>
</organism>
<evidence type="ECO:0000256" key="2">
    <source>
        <dbReference type="ARBA" id="ARBA00023054"/>
    </source>
</evidence>
<keyword evidence="1" id="KW-0343">GTPase activation</keyword>
<dbReference type="InterPro" id="IPR000195">
    <property type="entry name" value="Rab-GAP-TBC_dom"/>
</dbReference>
<feature type="non-terminal residue" evidence="5">
    <location>
        <position position="793"/>
    </location>
</feature>
<dbReference type="Pfam" id="PF00566">
    <property type="entry name" value="RabGAP-TBC"/>
    <property type="match status" value="1"/>
</dbReference>
<dbReference type="PROSITE" id="PS50086">
    <property type="entry name" value="TBC_RABGAP"/>
    <property type="match status" value="1"/>
</dbReference>
<dbReference type="SUPFAM" id="SSF47923">
    <property type="entry name" value="Ypt/Rab-GAP domain of gyp1p"/>
    <property type="match status" value="2"/>
</dbReference>
<dbReference type="Gene3D" id="1.10.8.270">
    <property type="entry name" value="putative rabgap domain of human tbc1 domain family member 14 like domains"/>
    <property type="match status" value="1"/>
</dbReference>
<reference evidence="5" key="1">
    <citation type="journal article" date="2023" name="IScience">
        <title>Live-bearing cockroach genome reveals convergent evolutionary mechanisms linked to viviparity in insects and beyond.</title>
        <authorList>
            <person name="Fouks B."/>
            <person name="Harrison M.C."/>
            <person name="Mikhailova A.A."/>
            <person name="Marchal E."/>
            <person name="English S."/>
            <person name="Carruthers M."/>
            <person name="Jennings E.C."/>
            <person name="Chiamaka E.L."/>
            <person name="Frigard R.A."/>
            <person name="Pippel M."/>
            <person name="Attardo G.M."/>
            <person name="Benoit J.B."/>
            <person name="Bornberg-Bauer E."/>
            <person name="Tobe S.S."/>
        </authorList>
    </citation>
    <scope>NUCLEOTIDE SEQUENCE</scope>
    <source>
        <strain evidence="5">Stay&amp;Tobe</strain>
    </source>
</reference>
<evidence type="ECO:0000256" key="3">
    <source>
        <dbReference type="SAM" id="Coils"/>
    </source>
</evidence>
<evidence type="ECO:0000259" key="4">
    <source>
        <dbReference type="PROSITE" id="PS50086"/>
    </source>
</evidence>
<dbReference type="PANTHER" id="PTHR47219">
    <property type="entry name" value="RAB GTPASE-ACTIVATING PROTEIN 1-LIKE"/>
    <property type="match status" value="1"/>
</dbReference>
<dbReference type="EMBL" id="JASPKZ010010686">
    <property type="protein sequence ID" value="KAJ9573667.1"/>
    <property type="molecule type" value="Genomic_DNA"/>
</dbReference>
<evidence type="ECO:0000313" key="5">
    <source>
        <dbReference type="EMBL" id="KAJ9573667.1"/>
    </source>
</evidence>
<feature type="coiled-coil region" evidence="3">
    <location>
        <begin position="696"/>
        <end position="723"/>
    </location>
</feature>
<dbReference type="PANTHER" id="PTHR47219:SF9">
    <property type="entry name" value="GTPASE ACTIVATING PROTEIN AND CENTROSOME-ASSOCIATED, ISOFORM B"/>
    <property type="match status" value="1"/>
</dbReference>
<evidence type="ECO:0000313" key="6">
    <source>
        <dbReference type="Proteomes" id="UP001233999"/>
    </source>
</evidence>
<gene>
    <name evidence="5" type="ORF">L9F63_008937</name>
</gene>